<evidence type="ECO:0000256" key="1">
    <source>
        <dbReference type="ARBA" id="ARBA00022723"/>
    </source>
</evidence>
<dbReference type="CDD" id="cd10747">
    <property type="entry name" value="DnaJ_C"/>
    <property type="match status" value="1"/>
</dbReference>
<proteinExistence type="predicted"/>
<dbReference type="InterPro" id="IPR002939">
    <property type="entry name" value="DnaJ_C"/>
</dbReference>
<dbReference type="RefSeq" id="WP_110031736.1">
    <property type="nucleotide sequence ID" value="NZ_QGTR01000002.1"/>
</dbReference>
<dbReference type="Proteomes" id="UP000246352">
    <property type="component" value="Unassembled WGS sequence"/>
</dbReference>
<dbReference type="PROSITE" id="PS00636">
    <property type="entry name" value="DNAJ_1"/>
    <property type="match status" value="1"/>
</dbReference>
<keyword evidence="2" id="KW-0677">Repeat</keyword>
<dbReference type="GO" id="GO:0008270">
    <property type="term" value="F:zinc ion binding"/>
    <property type="evidence" value="ECO:0007669"/>
    <property type="project" value="UniProtKB-KW"/>
</dbReference>
<protein>
    <submittedName>
        <fullName evidence="7">DnaJ-like protein</fullName>
    </submittedName>
</protein>
<evidence type="ECO:0000313" key="8">
    <source>
        <dbReference type="Proteomes" id="UP000246352"/>
    </source>
</evidence>
<evidence type="ECO:0000259" key="6">
    <source>
        <dbReference type="PROSITE" id="PS50076"/>
    </source>
</evidence>
<evidence type="ECO:0000256" key="5">
    <source>
        <dbReference type="ARBA" id="ARBA00023186"/>
    </source>
</evidence>
<dbReference type="CDD" id="cd06257">
    <property type="entry name" value="DnaJ"/>
    <property type="match status" value="1"/>
</dbReference>
<keyword evidence="1" id="KW-0479">Metal-binding</keyword>
<dbReference type="InterPro" id="IPR001623">
    <property type="entry name" value="DnaJ_domain"/>
</dbReference>
<evidence type="ECO:0000256" key="4">
    <source>
        <dbReference type="ARBA" id="ARBA00022833"/>
    </source>
</evidence>
<keyword evidence="4" id="KW-0862">Zinc</keyword>
<dbReference type="InterPro" id="IPR036869">
    <property type="entry name" value="J_dom_sf"/>
</dbReference>
<evidence type="ECO:0000256" key="2">
    <source>
        <dbReference type="ARBA" id="ARBA00022737"/>
    </source>
</evidence>
<keyword evidence="8" id="KW-1185">Reference proteome</keyword>
<name>A0A317PPD0_9HYPH</name>
<dbReference type="OrthoDB" id="9779889at2"/>
<sequence>MSDDPYSILGVSKTATADEIKKAYRKLARTSHPDINPDDAGSKERFVRISNAYDLLKDPKTRARFDAGEIDASGQEKPDRRFYRDYADAPGNSYRGGGGFQGFEGFGDLGGAGDIFEEILRRQAGGGARAGGGRQGFAMPGADRRYALDVAFLGAVRGEKTRITLPDGASLEVQIPAGVADGQTIRLRGKGDAGHGGAPAGDALITISVRPHPVFRREGDDIVLTLPITLDEAVLGGKVATPTIDGPVNLTIPAGASSGQTLRLRGRGIKAGKSDKRGDQRVELKIVAPPSIDEELKTFMEEWRKTHAHDPRKAAFKGMPS</sequence>
<dbReference type="SUPFAM" id="SSF49493">
    <property type="entry name" value="HSP40/DnaJ peptide-binding domain"/>
    <property type="match status" value="2"/>
</dbReference>
<dbReference type="PANTHER" id="PTHR43096">
    <property type="entry name" value="DNAJ HOMOLOG 1, MITOCHONDRIAL-RELATED"/>
    <property type="match status" value="1"/>
</dbReference>
<dbReference type="FunFam" id="2.60.260.20:FF:000005">
    <property type="entry name" value="Chaperone protein dnaJ 1, mitochondrial"/>
    <property type="match status" value="1"/>
</dbReference>
<keyword evidence="3" id="KW-0863">Zinc-finger</keyword>
<dbReference type="SUPFAM" id="SSF46565">
    <property type="entry name" value="Chaperone J-domain"/>
    <property type="match status" value="1"/>
</dbReference>
<dbReference type="AlphaFoldDB" id="A0A317PPD0"/>
<dbReference type="Pfam" id="PF00226">
    <property type="entry name" value="DnaJ"/>
    <property type="match status" value="1"/>
</dbReference>
<dbReference type="PROSITE" id="PS50076">
    <property type="entry name" value="DNAJ_2"/>
    <property type="match status" value="1"/>
</dbReference>
<dbReference type="Gene3D" id="2.60.260.20">
    <property type="entry name" value="Urease metallochaperone UreE, N-terminal domain"/>
    <property type="match status" value="2"/>
</dbReference>
<evidence type="ECO:0000313" key="7">
    <source>
        <dbReference type="EMBL" id="PWW01999.1"/>
    </source>
</evidence>
<dbReference type="PRINTS" id="PR00625">
    <property type="entry name" value="JDOMAIN"/>
</dbReference>
<dbReference type="GO" id="GO:0051082">
    <property type="term" value="F:unfolded protein binding"/>
    <property type="evidence" value="ECO:0007669"/>
    <property type="project" value="InterPro"/>
</dbReference>
<feature type="domain" description="J" evidence="6">
    <location>
        <begin position="4"/>
        <end position="69"/>
    </location>
</feature>
<dbReference type="PANTHER" id="PTHR43096:SF52">
    <property type="entry name" value="DNAJ HOMOLOG 1, MITOCHONDRIAL-RELATED"/>
    <property type="match status" value="1"/>
</dbReference>
<dbReference type="GO" id="GO:0005737">
    <property type="term" value="C:cytoplasm"/>
    <property type="evidence" value="ECO:0007669"/>
    <property type="project" value="TreeGrafter"/>
</dbReference>
<organism evidence="7 8">
    <name type="scientific">Hoeflea marina</name>
    <dbReference type="NCBI Taxonomy" id="274592"/>
    <lineage>
        <taxon>Bacteria</taxon>
        <taxon>Pseudomonadati</taxon>
        <taxon>Pseudomonadota</taxon>
        <taxon>Alphaproteobacteria</taxon>
        <taxon>Hyphomicrobiales</taxon>
        <taxon>Rhizobiaceae</taxon>
        <taxon>Hoeflea</taxon>
    </lineage>
</organism>
<reference evidence="7 8" key="1">
    <citation type="submission" date="2018-05" db="EMBL/GenBank/DDBJ databases">
        <title>Genomic Encyclopedia of Type Strains, Phase IV (KMG-IV): sequencing the most valuable type-strain genomes for metagenomic binning, comparative biology and taxonomic classification.</title>
        <authorList>
            <person name="Goeker M."/>
        </authorList>
    </citation>
    <scope>NUCLEOTIDE SEQUENCE [LARGE SCALE GENOMIC DNA]</scope>
    <source>
        <strain evidence="7 8">DSM 16791</strain>
    </source>
</reference>
<keyword evidence="5" id="KW-0143">Chaperone</keyword>
<gene>
    <name evidence="7" type="ORF">DFR52_102664</name>
</gene>
<dbReference type="SMART" id="SM00271">
    <property type="entry name" value="DnaJ"/>
    <property type="match status" value="1"/>
</dbReference>
<dbReference type="InterPro" id="IPR018253">
    <property type="entry name" value="DnaJ_domain_CS"/>
</dbReference>
<dbReference type="InterPro" id="IPR008971">
    <property type="entry name" value="HSP40/DnaJ_pept-bd"/>
</dbReference>
<dbReference type="GO" id="GO:0042026">
    <property type="term" value="P:protein refolding"/>
    <property type="evidence" value="ECO:0007669"/>
    <property type="project" value="TreeGrafter"/>
</dbReference>
<dbReference type="Pfam" id="PF01556">
    <property type="entry name" value="DnaJ_C"/>
    <property type="match status" value="1"/>
</dbReference>
<dbReference type="Gene3D" id="1.10.287.110">
    <property type="entry name" value="DnaJ domain"/>
    <property type="match status" value="1"/>
</dbReference>
<comment type="caution">
    <text evidence="7">The sequence shown here is derived from an EMBL/GenBank/DDBJ whole genome shotgun (WGS) entry which is preliminary data.</text>
</comment>
<dbReference type="EMBL" id="QGTR01000002">
    <property type="protein sequence ID" value="PWW01999.1"/>
    <property type="molecule type" value="Genomic_DNA"/>
</dbReference>
<accession>A0A317PPD0</accession>
<evidence type="ECO:0000256" key="3">
    <source>
        <dbReference type="ARBA" id="ARBA00022771"/>
    </source>
</evidence>